<name>A0A9N7RKS8_STRHE</name>
<reference evidence="3" key="1">
    <citation type="submission" date="2019-12" db="EMBL/GenBank/DDBJ databases">
        <authorList>
            <person name="Scholes J."/>
        </authorList>
    </citation>
    <scope>NUCLEOTIDE SEQUENCE</scope>
</reference>
<proteinExistence type="predicted"/>
<evidence type="ECO:0000256" key="1">
    <source>
        <dbReference type="SAM" id="MobiDB-lite"/>
    </source>
</evidence>
<feature type="region of interest" description="Disordered" evidence="1">
    <location>
        <begin position="94"/>
        <end position="117"/>
    </location>
</feature>
<evidence type="ECO:0000259" key="2">
    <source>
        <dbReference type="Pfam" id="PF26130"/>
    </source>
</evidence>
<feature type="region of interest" description="Disordered" evidence="1">
    <location>
        <begin position="347"/>
        <end position="374"/>
    </location>
</feature>
<protein>
    <recommendedName>
        <fullName evidence="2">PB1-like domain-containing protein</fullName>
    </recommendedName>
</protein>
<evidence type="ECO:0000313" key="3">
    <source>
        <dbReference type="EMBL" id="CAA0831746.1"/>
    </source>
</evidence>
<feature type="region of interest" description="Disordered" evidence="1">
    <location>
        <begin position="138"/>
        <end position="181"/>
    </location>
</feature>
<organism evidence="3 4">
    <name type="scientific">Striga hermonthica</name>
    <name type="common">Purple witchweed</name>
    <name type="synonym">Buchnera hermonthica</name>
    <dbReference type="NCBI Taxonomy" id="68872"/>
    <lineage>
        <taxon>Eukaryota</taxon>
        <taxon>Viridiplantae</taxon>
        <taxon>Streptophyta</taxon>
        <taxon>Embryophyta</taxon>
        <taxon>Tracheophyta</taxon>
        <taxon>Spermatophyta</taxon>
        <taxon>Magnoliopsida</taxon>
        <taxon>eudicotyledons</taxon>
        <taxon>Gunneridae</taxon>
        <taxon>Pentapetalae</taxon>
        <taxon>asterids</taxon>
        <taxon>lamiids</taxon>
        <taxon>Lamiales</taxon>
        <taxon>Orobanchaceae</taxon>
        <taxon>Buchnereae</taxon>
        <taxon>Striga</taxon>
    </lineage>
</organism>
<dbReference type="Pfam" id="PF03004">
    <property type="entry name" value="Transposase_24"/>
    <property type="match status" value="1"/>
</dbReference>
<accession>A0A9N7RKS8</accession>
<dbReference type="PANTHER" id="PTHR33144:SF16">
    <property type="entry name" value="OS02G0129000 PROTEIN"/>
    <property type="match status" value="1"/>
</dbReference>
<dbReference type="OrthoDB" id="913291at2759"/>
<feature type="domain" description="PB1-like" evidence="2">
    <location>
        <begin position="17"/>
        <end position="85"/>
    </location>
</feature>
<feature type="compositionally biased region" description="Basic and acidic residues" evidence="1">
    <location>
        <begin position="362"/>
        <end position="374"/>
    </location>
</feature>
<dbReference type="InterPro" id="IPR004252">
    <property type="entry name" value="Probable_transposase_24"/>
</dbReference>
<comment type="caution">
    <text evidence="3">The sequence shown here is derived from an EMBL/GenBank/DDBJ whole genome shotgun (WGS) entry which is preliminary data.</text>
</comment>
<feature type="compositionally biased region" description="Polar residues" evidence="1">
    <location>
        <begin position="94"/>
        <end position="109"/>
    </location>
</feature>
<gene>
    <name evidence="3" type="ORF">SHERM_27060</name>
</gene>
<dbReference type="InterPro" id="IPR058594">
    <property type="entry name" value="PB1-like_dom_pln"/>
</dbReference>
<dbReference type="PANTHER" id="PTHR33144">
    <property type="entry name" value="OS10G0409366 PROTEIN-RELATED"/>
    <property type="match status" value="1"/>
</dbReference>
<keyword evidence="4" id="KW-1185">Reference proteome</keyword>
<dbReference type="Proteomes" id="UP001153555">
    <property type="component" value="Unassembled WGS sequence"/>
</dbReference>
<dbReference type="AlphaFoldDB" id="A0A9N7RKS8"/>
<dbReference type="EMBL" id="CACSLK010027833">
    <property type="protein sequence ID" value="CAA0831746.1"/>
    <property type="molecule type" value="Genomic_DNA"/>
</dbReference>
<feature type="compositionally biased region" description="Basic and acidic residues" evidence="1">
    <location>
        <begin position="156"/>
        <end position="166"/>
    </location>
</feature>
<dbReference type="Pfam" id="PF26130">
    <property type="entry name" value="PB1-like"/>
    <property type="match status" value="1"/>
</dbReference>
<evidence type="ECO:0000313" key="4">
    <source>
        <dbReference type="Proteomes" id="UP001153555"/>
    </source>
</evidence>
<sequence>MVEDMWTINLLCDGADKGEKRVQKKMDRDEICYFNLMEMIEHYGYTSVDYIYYRRKDGLVAIEQDPQVMEMLEECESQKMVSLFVTKQRLATLAPTNSNKEPSKSQPNKTKVKVPGARASVAVARGRRKQIIQSHDEYLSEEHIGQESHGQTTEASELHSSAREDQIDGDGDIEVNFHDESEDRVKRGKTKLKDIWNLPKGHRIVVRCNELDQSIGLEAGFLEKFLGMVARNGCLCSLSYKDWRLLIGKKEKNTDEQKNKKDILKQVKMRFLYPSRIEKWILRTIGERWRQHKSNLKSVYFDEHKSTKQNHSNVPDGVHGYQWIALVDYWTTQKALDISKKNRVNCTKKKSTHTAGTKSFARNREELREKDPEKKNPQRVVLYLHTHQIKSEDTNAHVEALKELIEQQPCLAETSQGKVAWKGDALSKILGEERPAMCMAWDLFQILIKCLAHVLQSALRVYI</sequence>